<evidence type="ECO:0000256" key="2">
    <source>
        <dbReference type="SAM" id="Phobius"/>
    </source>
</evidence>
<sequence length="259" mass="29847">MRCNECKKGFKFPSTATILKRHWSKQHSEKEQPADRIGSHTSPPHTKKSKIEQALVNVVSIPALAIVMLLHPLVRNLFQVLNPHVEMQESFGTMKEMLRVQFNSVRKSIKEEIAKLQNASFNHVRCLVRQQYEARISCNIVAAFKDVLKIHVDTMFLDEPSEEEEDEENEEDELYSMETEILLQYDFYCLIAAISRDLILGQCFPYVFGASPIRCSCSNVHYFFGCAGLYVVPVLYLEMALEQYSSSDPSMLFRRLLLL</sequence>
<feature type="region of interest" description="Disordered" evidence="1">
    <location>
        <begin position="21"/>
        <end position="49"/>
    </location>
</feature>
<dbReference type="AlphaFoldDB" id="A0A915D5Z4"/>
<keyword evidence="3" id="KW-1185">Reference proteome</keyword>
<protein>
    <submittedName>
        <fullName evidence="4">C2H2-type domain-containing protein</fullName>
    </submittedName>
</protein>
<evidence type="ECO:0000313" key="3">
    <source>
        <dbReference type="Proteomes" id="UP000887574"/>
    </source>
</evidence>
<dbReference type="Proteomes" id="UP000887574">
    <property type="component" value="Unplaced"/>
</dbReference>
<organism evidence="3 4">
    <name type="scientific">Ditylenchus dipsaci</name>
    <dbReference type="NCBI Taxonomy" id="166011"/>
    <lineage>
        <taxon>Eukaryota</taxon>
        <taxon>Metazoa</taxon>
        <taxon>Ecdysozoa</taxon>
        <taxon>Nematoda</taxon>
        <taxon>Chromadorea</taxon>
        <taxon>Rhabditida</taxon>
        <taxon>Tylenchina</taxon>
        <taxon>Tylenchomorpha</taxon>
        <taxon>Sphaerularioidea</taxon>
        <taxon>Anguinidae</taxon>
        <taxon>Anguininae</taxon>
        <taxon>Ditylenchus</taxon>
    </lineage>
</organism>
<accession>A0A915D5Z4</accession>
<evidence type="ECO:0000256" key="1">
    <source>
        <dbReference type="SAM" id="MobiDB-lite"/>
    </source>
</evidence>
<keyword evidence="2" id="KW-0472">Membrane</keyword>
<name>A0A915D5Z4_9BILA</name>
<keyword evidence="2" id="KW-0812">Transmembrane</keyword>
<evidence type="ECO:0000313" key="4">
    <source>
        <dbReference type="WBParaSite" id="jg15754"/>
    </source>
</evidence>
<feature type="compositionally biased region" description="Basic and acidic residues" evidence="1">
    <location>
        <begin position="26"/>
        <end position="38"/>
    </location>
</feature>
<reference evidence="4" key="1">
    <citation type="submission" date="2022-11" db="UniProtKB">
        <authorList>
            <consortium name="WormBaseParasite"/>
        </authorList>
    </citation>
    <scope>IDENTIFICATION</scope>
</reference>
<dbReference type="WBParaSite" id="jg15754">
    <property type="protein sequence ID" value="jg15754"/>
    <property type="gene ID" value="jg15754"/>
</dbReference>
<proteinExistence type="predicted"/>
<keyword evidence="2" id="KW-1133">Transmembrane helix</keyword>
<feature type="transmembrane region" description="Helical" evidence="2">
    <location>
        <begin position="54"/>
        <end position="74"/>
    </location>
</feature>